<evidence type="ECO:0000256" key="3">
    <source>
        <dbReference type="ARBA" id="ARBA00022475"/>
    </source>
</evidence>
<dbReference type="InterPro" id="IPR039672">
    <property type="entry name" value="MFS_2"/>
</dbReference>
<name>A0ABR7JSC6_9FIRM</name>
<comment type="caution">
    <text evidence="8">The sequence shown here is derived from an EMBL/GenBank/DDBJ whole genome shotgun (WGS) entry which is preliminary data.</text>
</comment>
<evidence type="ECO:0000256" key="6">
    <source>
        <dbReference type="ARBA" id="ARBA00023136"/>
    </source>
</evidence>
<feature type="transmembrane region" description="Helical" evidence="7">
    <location>
        <begin position="16"/>
        <end position="38"/>
    </location>
</feature>
<keyword evidence="4 7" id="KW-0812">Transmembrane</keyword>
<proteinExistence type="predicted"/>
<dbReference type="Proteomes" id="UP000609849">
    <property type="component" value="Unassembled WGS sequence"/>
</dbReference>
<evidence type="ECO:0000256" key="4">
    <source>
        <dbReference type="ARBA" id="ARBA00022692"/>
    </source>
</evidence>
<evidence type="ECO:0000256" key="1">
    <source>
        <dbReference type="ARBA" id="ARBA00004651"/>
    </source>
</evidence>
<keyword evidence="5 7" id="KW-1133">Transmembrane helix</keyword>
<feature type="transmembrane region" description="Helical" evidence="7">
    <location>
        <begin position="282"/>
        <end position="302"/>
    </location>
</feature>
<feature type="transmembrane region" description="Helical" evidence="7">
    <location>
        <begin position="431"/>
        <end position="452"/>
    </location>
</feature>
<keyword evidence="6 7" id="KW-0472">Membrane</keyword>
<feature type="transmembrane region" description="Helical" evidence="7">
    <location>
        <begin position="333"/>
        <end position="351"/>
    </location>
</feature>
<dbReference type="EMBL" id="JACRWE010000007">
    <property type="protein sequence ID" value="MBC5997804.1"/>
    <property type="molecule type" value="Genomic_DNA"/>
</dbReference>
<gene>
    <name evidence="8" type="ORF">H8923_13655</name>
</gene>
<comment type="subcellular location">
    <subcellularLocation>
        <location evidence="1">Cell membrane</location>
        <topology evidence="1">Multi-pass membrane protein</topology>
    </subcellularLocation>
</comment>
<evidence type="ECO:0000256" key="2">
    <source>
        <dbReference type="ARBA" id="ARBA00022448"/>
    </source>
</evidence>
<dbReference type="PANTHER" id="PTHR11328">
    <property type="entry name" value="MAJOR FACILITATOR SUPERFAMILY DOMAIN-CONTAINING PROTEIN"/>
    <property type="match status" value="1"/>
</dbReference>
<dbReference type="RefSeq" id="WP_153972497.1">
    <property type="nucleotide sequence ID" value="NZ_JACRWE010000007.1"/>
</dbReference>
<feature type="transmembrane region" description="Helical" evidence="7">
    <location>
        <begin position="309"/>
        <end position="327"/>
    </location>
</feature>
<protein>
    <submittedName>
        <fullName evidence="8">MFS transporter</fullName>
    </submittedName>
</protein>
<feature type="transmembrane region" description="Helical" evidence="7">
    <location>
        <begin position="192"/>
        <end position="212"/>
    </location>
</feature>
<evidence type="ECO:0000256" key="7">
    <source>
        <dbReference type="SAM" id="Phobius"/>
    </source>
</evidence>
<dbReference type="Gene3D" id="1.20.1250.20">
    <property type="entry name" value="MFS general substrate transporter like domains"/>
    <property type="match status" value="1"/>
</dbReference>
<dbReference type="Pfam" id="PF13347">
    <property type="entry name" value="MFS_2"/>
    <property type="match status" value="1"/>
</dbReference>
<dbReference type="PROSITE" id="PS00872">
    <property type="entry name" value="NA_GALACTOSIDE_SYMP"/>
    <property type="match status" value="1"/>
</dbReference>
<keyword evidence="9" id="KW-1185">Reference proteome</keyword>
<dbReference type="InterPro" id="IPR036259">
    <property type="entry name" value="MFS_trans_sf"/>
</dbReference>
<accession>A0ABR7JSC6</accession>
<reference evidence="8 9" key="1">
    <citation type="submission" date="2020-08" db="EMBL/GenBank/DDBJ databases">
        <authorList>
            <person name="Liu C."/>
            <person name="Sun Q."/>
        </authorList>
    </citation>
    <scope>NUCLEOTIDE SEQUENCE [LARGE SCALE GENOMIC DNA]</scope>
    <source>
        <strain evidence="8 9">NSJ-18</strain>
    </source>
</reference>
<feature type="transmembrane region" description="Helical" evidence="7">
    <location>
        <begin position="247"/>
        <end position="270"/>
    </location>
</feature>
<dbReference type="SUPFAM" id="SSF103473">
    <property type="entry name" value="MFS general substrate transporter"/>
    <property type="match status" value="1"/>
</dbReference>
<sequence>MSQQTTNYNRAKTWQIGLFAFNNTATNVAMCLMGYLAFFSQNVLGIMAAVIGVILTSMRIFDGITDPIIGLFIDKTDGKFGKFRPFMLVGNIIIVTCMYLIFAVVPTLDNDIKLPVLIGVYIIYIFGYTFQTACTKAAQAVLTNDPMQRPIFAIFDSIYNTILFAVAGLIITSILPPKFEKGMLDPGLWKQVAIMFGGLSFFLTILAMIGIWGKDRKEFFGVGKKDEQVKIKDYWPIIKGNRAIQMLVVAASTDKLAGSLAQAATIYFYGNVLLNVSLSGEIGAIMTPMTILVTFIGVGYARKMGQKKAFVVTTWGSMAMLIALLIIQPFDNISLTALNFNTILFMGLTLLQRGFMNVSGNMVIPMIADCADYETYRSGKFVPGMMGTLFSFVDKLISSFSSTLLGVGLAMIGLGNAIIEPGTAATGSFFWLIMGCMYIVPILGHLASIIAMKFYPLTAEKMEEVQYEIEALKNKNTVA</sequence>
<keyword evidence="2" id="KW-0813">Transport</keyword>
<feature type="transmembrane region" description="Helical" evidence="7">
    <location>
        <begin position="44"/>
        <end position="65"/>
    </location>
</feature>
<evidence type="ECO:0000313" key="9">
    <source>
        <dbReference type="Proteomes" id="UP000609849"/>
    </source>
</evidence>
<organism evidence="8 9">
    <name type="scientific">Romboutsia faecis</name>
    <dbReference type="NCBI Taxonomy" id="2764597"/>
    <lineage>
        <taxon>Bacteria</taxon>
        <taxon>Bacillati</taxon>
        <taxon>Bacillota</taxon>
        <taxon>Clostridia</taxon>
        <taxon>Peptostreptococcales</taxon>
        <taxon>Peptostreptococcaceae</taxon>
        <taxon>Romboutsia</taxon>
    </lineage>
</organism>
<feature type="transmembrane region" description="Helical" evidence="7">
    <location>
        <begin position="112"/>
        <end position="130"/>
    </location>
</feature>
<feature type="transmembrane region" description="Helical" evidence="7">
    <location>
        <begin position="86"/>
        <end position="106"/>
    </location>
</feature>
<feature type="transmembrane region" description="Helical" evidence="7">
    <location>
        <begin position="151"/>
        <end position="172"/>
    </location>
</feature>
<feature type="transmembrane region" description="Helical" evidence="7">
    <location>
        <begin position="396"/>
        <end position="419"/>
    </location>
</feature>
<dbReference type="PANTHER" id="PTHR11328:SF24">
    <property type="entry name" value="MAJOR FACILITATOR SUPERFAMILY (MFS) PROFILE DOMAIN-CONTAINING PROTEIN"/>
    <property type="match status" value="1"/>
</dbReference>
<keyword evidence="3" id="KW-1003">Cell membrane</keyword>
<evidence type="ECO:0000313" key="8">
    <source>
        <dbReference type="EMBL" id="MBC5997804.1"/>
    </source>
</evidence>
<evidence type="ECO:0000256" key="5">
    <source>
        <dbReference type="ARBA" id="ARBA00022989"/>
    </source>
</evidence>
<dbReference type="InterPro" id="IPR018043">
    <property type="entry name" value="Na/Gal_symport_CS"/>
</dbReference>